<evidence type="ECO:0008006" key="5">
    <source>
        <dbReference type="Google" id="ProtNLM"/>
    </source>
</evidence>
<evidence type="ECO:0000256" key="2">
    <source>
        <dbReference type="SAM" id="Phobius"/>
    </source>
</evidence>
<evidence type="ECO:0000313" key="4">
    <source>
        <dbReference type="Proteomes" id="UP001500604"/>
    </source>
</evidence>
<feature type="coiled-coil region" evidence="1">
    <location>
        <begin position="42"/>
        <end position="92"/>
    </location>
</feature>
<gene>
    <name evidence="3" type="ORF">GCM10023116_31100</name>
</gene>
<protein>
    <recommendedName>
        <fullName evidence="5">DUF2730 family protein</fullName>
    </recommendedName>
</protein>
<proteinExistence type="predicted"/>
<dbReference type="InterPro" id="IPR020269">
    <property type="entry name" value="Phage_Mu_Releasin"/>
</dbReference>
<keyword evidence="2" id="KW-0472">Membrane</keyword>
<evidence type="ECO:0000256" key="1">
    <source>
        <dbReference type="SAM" id="Coils"/>
    </source>
</evidence>
<keyword evidence="4" id="KW-1185">Reference proteome</keyword>
<name>A0ABP8V4V0_9GAMM</name>
<dbReference type="RefSeq" id="WP_345197078.1">
    <property type="nucleotide sequence ID" value="NZ_BAABFL010000422.1"/>
</dbReference>
<sequence length="107" mass="12583">MDNPTDYDALRFWLDAIQWLVLVLLGVWAWVDRGRQGNRELIEQMAKDNQQLAARVHELETIQERMPTHKDMARVEREVSALTEQMTAHNNLLQTIHNYLLSERSKA</sequence>
<comment type="caution">
    <text evidence="3">The sequence shown here is derived from an EMBL/GenBank/DDBJ whole genome shotgun (WGS) entry which is preliminary data.</text>
</comment>
<dbReference type="EMBL" id="BAABFL010000422">
    <property type="protein sequence ID" value="GAA4650827.1"/>
    <property type="molecule type" value="Genomic_DNA"/>
</dbReference>
<accession>A0ABP8V4V0</accession>
<keyword evidence="2" id="KW-0812">Transmembrane</keyword>
<organism evidence="3 4">
    <name type="scientific">Kistimonas scapharcae</name>
    <dbReference type="NCBI Taxonomy" id="1036133"/>
    <lineage>
        <taxon>Bacteria</taxon>
        <taxon>Pseudomonadati</taxon>
        <taxon>Pseudomonadota</taxon>
        <taxon>Gammaproteobacteria</taxon>
        <taxon>Oceanospirillales</taxon>
        <taxon>Endozoicomonadaceae</taxon>
        <taxon>Kistimonas</taxon>
    </lineage>
</organism>
<reference evidence="4" key="1">
    <citation type="journal article" date="2019" name="Int. J. Syst. Evol. Microbiol.">
        <title>The Global Catalogue of Microorganisms (GCM) 10K type strain sequencing project: providing services to taxonomists for standard genome sequencing and annotation.</title>
        <authorList>
            <consortium name="The Broad Institute Genomics Platform"/>
            <consortium name="The Broad Institute Genome Sequencing Center for Infectious Disease"/>
            <person name="Wu L."/>
            <person name="Ma J."/>
        </authorList>
    </citation>
    <scope>NUCLEOTIDE SEQUENCE [LARGE SCALE GENOMIC DNA]</scope>
    <source>
        <strain evidence="4">JCM 17805</strain>
    </source>
</reference>
<evidence type="ECO:0000313" key="3">
    <source>
        <dbReference type="EMBL" id="GAA4650827.1"/>
    </source>
</evidence>
<dbReference type="Proteomes" id="UP001500604">
    <property type="component" value="Unassembled WGS sequence"/>
</dbReference>
<keyword evidence="2" id="KW-1133">Transmembrane helix</keyword>
<keyword evidence="1" id="KW-0175">Coiled coil</keyword>
<dbReference type="Pfam" id="PF10805">
    <property type="entry name" value="DUF2730"/>
    <property type="match status" value="1"/>
</dbReference>
<feature type="transmembrane region" description="Helical" evidence="2">
    <location>
        <begin position="12"/>
        <end position="31"/>
    </location>
</feature>